<protein>
    <submittedName>
        <fullName evidence="1">DUF2971 domain-containing protein</fullName>
    </submittedName>
</protein>
<evidence type="ECO:0000313" key="1">
    <source>
        <dbReference type="EMBL" id="WFR94118.1"/>
    </source>
</evidence>
<sequence>MLSFGSTKLSAKLNQCISFFVTILLSERRNIEAKMINEIKAQEMSRLNSIFHPYANSQIQGLGGKRFVHYTNAATAFSILKNKQMWLRNAMAMNDFSEIEWGKFCVDAALNSGAGKGFANAINSISDELYAESVNGFYGDFPEIQKNSFIACVAEHEDGEDRLGRLSMWRAYGNVALVFRNSTLTENWNSGLGIQSTPVAYLTPDKAIGQIAEISRSVIANLSFLQTIPRDILISVLKNLLRLAVLAIKHPGFEEEREWRLIYTEGINISVVIERELEVIAGCPQFVCKLPLKNNARFGITGSDLSQLIDRIIIGPADHSALMRQAFICQLEELGVLEAAAKVSVSEIPLRR</sequence>
<reference evidence="1 2" key="1">
    <citation type="journal article" date="2018" name="Sci. Rep.">
        <title>Rhizobium tumorigenes sp. nov., a novel plant tumorigenic bacterium isolated from cane gall tumors on thornless blackberry.</title>
        <authorList>
            <person name="Kuzmanovi N."/>
            <person name="Smalla K."/>
            <person name="Gronow S."/>
            <person name="PuBawska J."/>
        </authorList>
    </citation>
    <scope>NUCLEOTIDE SEQUENCE [LARGE SCALE GENOMIC DNA]</scope>
    <source>
        <strain evidence="1 2">1078</strain>
    </source>
</reference>
<evidence type="ECO:0000313" key="2">
    <source>
        <dbReference type="Proteomes" id="UP000249499"/>
    </source>
</evidence>
<organism evidence="1 2">
    <name type="scientific">Rhizobium tumorigenes</name>
    <dbReference type="NCBI Taxonomy" id="2041385"/>
    <lineage>
        <taxon>Bacteria</taxon>
        <taxon>Pseudomonadati</taxon>
        <taxon>Pseudomonadota</taxon>
        <taxon>Alphaproteobacteria</taxon>
        <taxon>Hyphomicrobiales</taxon>
        <taxon>Rhizobiaceae</taxon>
        <taxon>Rhizobium/Agrobacterium group</taxon>
        <taxon>Rhizobium</taxon>
    </lineage>
</organism>
<accession>A0AAF1KPE5</accession>
<dbReference type="Proteomes" id="UP000249499">
    <property type="component" value="Chromosome"/>
</dbReference>
<reference evidence="2" key="2">
    <citation type="journal article" date="2023" name="MicrobiologyOpen">
        <title>Genomics of the tumorigenes clade of the family Rhizobiaceae and description of Rhizobium rhododendri sp. nov.</title>
        <authorList>
            <person name="Kuzmanovic N."/>
            <person name="diCenzo G.C."/>
            <person name="Bunk B."/>
            <person name="Sproeer C."/>
            <person name="Fruehling A."/>
            <person name="Neumann-Schaal M."/>
            <person name="Overmann J."/>
            <person name="Smalla K."/>
        </authorList>
    </citation>
    <scope>NUCLEOTIDE SEQUENCE [LARGE SCALE GENOMIC DNA]</scope>
    <source>
        <strain evidence="2">1078</strain>
    </source>
</reference>
<gene>
    <name evidence="1" type="ORF">PR017_09675</name>
</gene>
<dbReference type="EMBL" id="CP117255">
    <property type="protein sequence ID" value="WFR94118.1"/>
    <property type="molecule type" value="Genomic_DNA"/>
</dbReference>
<dbReference type="KEGG" id="rtu:PR017_09675"/>
<dbReference type="InterPro" id="IPR021352">
    <property type="entry name" value="DUF2971"/>
</dbReference>
<dbReference type="RefSeq" id="WP_111222770.1">
    <property type="nucleotide sequence ID" value="NZ_CP117255.1"/>
</dbReference>
<keyword evidence="2" id="KW-1185">Reference proteome</keyword>
<proteinExistence type="predicted"/>
<dbReference type="AlphaFoldDB" id="A0AAF1KPE5"/>
<name>A0AAF1KPE5_9HYPH</name>
<dbReference type="Pfam" id="PF11185">
    <property type="entry name" value="DUF2971"/>
    <property type="match status" value="1"/>
</dbReference>